<dbReference type="RefSeq" id="WP_398284544.1">
    <property type="nucleotide sequence ID" value="NZ_JBITLV010000012.1"/>
</dbReference>
<keyword evidence="5" id="KW-1185">Reference proteome</keyword>
<evidence type="ECO:0000256" key="1">
    <source>
        <dbReference type="ARBA" id="ARBA00006754"/>
    </source>
</evidence>
<protein>
    <submittedName>
        <fullName evidence="4">PucR family transcriptional regulator</fullName>
    </submittedName>
</protein>
<organism evidence="4 5">
    <name type="scientific">Spongisporangium articulatum</name>
    <dbReference type="NCBI Taxonomy" id="3362603"/>
    <lineage>
        <taxon>Bacteria</taxon>
        <taxon>Bacillati</taxon>
        <taxon>Actinomycetota</taxon>
        <taxon>Actinomycetes</taxon>
        <taxon>Kineosporiales</taxon>
        <taxon>Kineosporiaceae</taxon>
        <taxon>Spongisporangium</taxon>
    </lineage>
</organism>
<dbReference type="InterPro" id="IPR041522">
    <property type="entry name" value="CdaR_GGDEF"/>
</dbReference>
<dbReference type="Pfam" id="PF17853">
    <property type="entry name" value="GGDEF_2"/>
    <property type="match status" value="1"/>
</dbReference>
<dbReference type="Proteomes" id="UP001612915">
    <property type="component" value="Unassembled WGS sequence"/>
</dbReference>
<evidence type="ECO:0000259" key="3">
    <source>
        <dbReference type="Pfam" id="PF17853"/>
    </source>
</evidence>
<evidence type="ECO:0000313" key="4">
    <source>
        <dbReference type="EMBL" id="MFI7589941.1"/>
    </source>
</evidence>
<sequence length="417" mass="45937">MIRAEEPTAEQVRQEVGALIQAGAKVALSRLDDELARIATVHLDAPGMERVAADPVLAESSVRAIRATLAHWTASVINQPFAPVGPPEDWDNVRIARDLVRRGLDETVLVAYRVVQAFVWQEWIRIAFTLSDDPAVVQGVLEHTSASITDFAERSLQHIGEIMAAEREHLRRGSRPERRETVALLLDGAPVTEERASARLGLRLDRPHTAVVIWVDDTTPPAHALEPVIDLILQVTEARQYVSVLPQTGLAWMWVSGRGPDVRELEGRLRQWPDIHVAIGTTGTGVEGFRSSHRSAVAVQRLLSRSRLRQVASADDARLAALLSRHRDDATAYAREVLGDLADAGPEILGTVRLFVQELGNVKGVAERLFTHRNTVVRRLARADELLPRPLRSNPVEVAVALEIWQWSTDPGGSDAG</sequence>
<comment type="caution">
    <text evidence="4">The sequence shown here is derived from an EMBL/GenBank/DDBJ whole genome shotgun (WGS) entry which is preliminary data.</text>
</comment>
<name>A0ABW8AWH2_9ACTN</name>
<dbReference type="Gene3D" id="1.10.10.2840">
    <property type="entry name" value="PucR C-terminal helix-turn-helix domain"/>
    <property type="match status" value="1"/>
</dbReference>
<dbReference type="PANTHER" id="PTHR33744">
    <property type="entry name" value="CARBOHYDRATE DIACID REGULATOR"/>
    <property type="match status" value="1"/>
</dbReference>
<feature type="domain" description="CdaR GGDEF-like" evidence="3">
    <location>
        <begin position="195"/>
        <end position="301"/>
    </location>
</feature>
<dbReference type="EMBL" id="JBITLV010000012">
    <property type="protein sequence ID" value="MFI7589941.1"/>
    <property type="molecule type" value="Genomic_DNA"/>
</dbReference>
<comment type="similarity">
    <text evidence="1">Belongs to the CdaR family.</text>
</comment>
<dbReference type="InterPro" id="IPR025736">
    <property type="entry name" value="PucR_C-HTH_dom"/>
</dbReference>
<reference evidence="4 5" key="1">
    <citation type="submission" date="2024-10" db="EMBL/GenBank/DDBJ databases">
        <title>The Natural Products Discovery Center: Release of the First 8490 Sequenced Strains for Exploring Actinobacteria Biosynthetic Diversity.</title>
        <authorList>
            <person name="Kalkreuter E."/>
            <person name="Kautsar S.A."/>
            <person name="Yang D."/>
            <person name="Bader C.D."/>
            <person name="Teijaro C.N."/>
            <person name="Fluegel L."/>
            <person name="Davis C.M."/>
            <person name="Simpson J.R."/>
            <person name="Lauterbach L."/>
            <person name="Steele A.D."/>
            <person name="Gui C."/>
            <person name="Meng S."/>
            <person name="Li G."/>
            <person name="Viehrig K."/>
            <person name="Ye F."/>
            <person name="Su P."/>
            <person name="Kiefer A.F."/>
            <person name="Nichols A."/>
            <person name="Cepeda A.J."/>
            <person name="Yan W."/>
            <person name="Fan B."/>
            <person name="Jiang Y."/>
            <person name="Adhikari A."/>
            <person name="Zheng C.-J."/>
            <person name="Schuster L."/>
            <person name="Cowan T.M."/>
            <person name="Smanski M.J."/>
            <person name="Chevrette M.G."/>
            <person name="De Carvalho L.P.S."/>
            <person name="Shen B."/>
        </authorList>
    </citation>
    <scope>NUCLEOTIDE SEQUENCE [LARGE SCALE GENOMIC DNA]</scope>
    <source>
        <strain evidence="4 5">NPDC049639</strain>
    </source>
</reference>
<dbReference type="Pfam" id="PF13556">
    <property type="entry name" value="HTH_30"/>
    <property type="match status" value="1"/>
</dbReference>
<dbReference type="InterPro" id="IPR042070">
    <property type="entry name" value="PucR_C-HTH_sf"/>
</dbReference>
<evidence type="ECO:0000259" key="2">
    <source>
        <dbReference type="Pfam" id="PF13556"/>
    </source>
</evidence>
<accession>A0ABW8AWH2</accession>
<feature type="domain" description="PucR C-terminal helix-turn-helix" evidence="2">
    <location>
        <begin position="349"/>
        <end position="402"/>
    </location>
</feature>
<dbReference type="PANTHER" id="PTHR33744:SF1">
    <property type="entry name" value="DNA-BINDING TRANSCRIPTIONAL ACTIVATOR ADER"/>
    <property type="match status" value="1"/>
</dbReference>
<gene>
    <name evidence="4" type="ORF">ACIB24_22960</name>
</gene>
<evidence type="ECO:0000313" key="5">
    <source>
        <dbReference type="Proteomes" id="UP001612915"/>
    </source>
</evidence>
<proteinExistence type="inferred from homology"/>
<dbReference type="InterPro" id="IPR051448">
    <property type="entry name" value="CdaR-like_regulators"/>
</dbReference>